<feature type="chain" id="PRO_5046104463" description="FZ domain-containing protein" evidence="2">
    <location>
        <begin position="17"/>
        <end position="169"/>
    </location>
</feature>
<dbReference type="PROSITE" id="PS50038">
    <property type="entry name" value="FZ"/>
    <property type="match status" value="1"/>
</dbReference>
<evidence type="ECO:0000256" key="2">
    <source>
        <dbReference type="SAM" id="SignalP"/>
    </source>
</evidence>
<reference evidence="4" key="1">
    <citation type="journal article" date="2022" name="bioRxiv">
        <title>Genomics of Preaxostyla Flagellates Illuminates Evolutionary Transitions and the Path Towards Mitochondrial Loss.</title>
        <authorList>
            <person name="Novak L.V.F."/>
            <person name="Treitli S.C."/>
            <person name="Pyrih J."/>
            <person name="Halakuc P."/>
            <person name="Pipaliya S.V."/>
            <person name="Vacek V."/>
            <person name="Brzon O."/>
            <person name="Soukal P."/>
            <person name="Eme L."/>
            <person name="Dacks J.B."/>
            <person name="Karnkowska A."/>
            <person name="Elias M."/>
            <person name="Hampl V."/>
        </authorList>
    </citation>
    <scope>NUCLEOTIDE SEQUENCE</scope>
    <source>
        <strain evidence="4">RCP-MX</strain>
    </source>
</reference>
<dbReference type="InterPro" id="IPR020067">
    <property type="entry name" value="Frizzled_dom"/>
</dbReference>
<dbReference type="EMBL" id="JAPMOS010000018">
    <property type="protein sequence ID" value="KAJ4459580.1"/>
    <property type="molecule type" value="Genomic_DNA"/>
</dbReference>
<dbReference type="Proteomes" id="UP001141327">
    <property type="component" value="Unassembled WGS sequence"/>
</dbReference>
<protein>
    <recommendedName>
        <fullName evidence="3">FZ domain-containing protein</fullName>
    </recommendedName>
</protein>
<feature type="signal peptide" evidence="2">
    <location>
        <begin position="1"/>
        <end position="16"/>
    </location>
</feature>
<keyword evidence="2" id="KW-0732">Signal</keyword>
<feature type="domain" description="FZ" evidence="3">
    <location>
        <begin position="17"/>
        <end position="123"/>
    </location>
</feature>
<evidence type="ECO:0000313" key="5">
    <source>
        <dbReference type="Proteomes" id="UP001141327"/>
    </source>
</evidence>
<keyword evidence="5" id="KW-1185">Reference proteome</keyword>
<keyword evidence="1" id="KW-1015">Disulfide bond</keyword>
<organism evidence="4 5">
    <name type="scientific">Paratrimastix pyriformis</name>
    <dbReference type="NCBI Taxonomy" id="342808"/>
    <lineage>
        <taxon>Eukaryota</taxon>
        <taxon>Metamonada</taxon>
        <taxon>Preaxostyla</taxon>
        <taxon>Paratrimastigidae</taxon>
        <taxon>Paratrimastix</taxon>
    </lineage>
</organism>
<accession>A0ABQ8UK36</accession>
<name>A0ABQ8UK36_9EUKA</name>
<comment type="caution">
    <text evidence="4">The sequence shown here is derived from an EMBL/GenBank/DDBJ whole genome shotgun (WGS) entry which is preliminary data.</text>
</comment>
<gene>
    <name evidence="4" type="ORF">PAPYR_4304</name>
</gene>
<evidence type="ECO:0000259" key="3">
    <source>
        <dbReference type="PROSITE" id="PS50038"/>
    </source>
</evidence>
<evidence type="ECO:0000256" key="1">
    <source>
        <dbReference type="ARBA" id="ARBA00023157"/>
    </source>
</evidence>
<sequence>MRFLLALACLCSLALASSNGRCMGVCMTKNDLEASGLGLTKTCLPYMFATATERRCIDDEALQENSTRVAIRMALQNTSPCFSLSCPSAMSSFLCAQSYPMCDEAGYLLPTCRSTCQNARQLCTCPREDAAADCLEFDGVGPSSTCTGAGFALRASSLLIAGVLAFFLF</sequence>
<evidence type="ECO:0000313" key="4">
    <source>
        <dbReference type="EMBL" id="KAJ4459580.1"/>
    </source>
</evidence>
<dbReference type="InterPro" id="IPR036790">
    <property type="entry name" value="Frizzled_dom_sf"/>
</dbReference>
<dbReference type="SUPFAM" id="SSF63501">
    <property type="entry name" value="Frizzled cysteine-rich domain"/>
    <property type="match status" value="1"/>
</dbReference>
<proteinExistence type="predicted"/>
<dbReference type="Gene3D" id="1.10.2000.10">
    <property type="entry name" value="Frizzled cysteine-rich domain"/>
    <property type="match status" value="1"/>
</dbReference>